<organism evidence="3 4">
    <name type="scientific">Corynebacterium guangdongense</name>
    <dbReference type="NCBI Taxonomy" id="1783348"/>
    <lineage>
        <taxon>Bacteria</taxon>
        <taxon>Bacillati</taxon>
        <taxon>Actinomycetota</taxon>
        <taxon>Actinomycetes</taxon>
        <taxon>Mycobacteriales</taxon>
        <taxon>Corynebacteriaceae</taxon>
        <taxon>Corynebacterium</taxon>
    </lineage>
</organism>
<dbReference type="Proteomes" id="UP001180840">
    <property type="component" value="Unassembled WGS sequence"/>
</dbReference>
<evidence type="ECO:0000259" key="2">
    <source>
        <dbReference type="SMART" id="SM00226"/>
    </source>
</evidence>
<dbReference type="PANTHER" id="PTHR43428">
    <property type="entry name" value="ARSENATE REDUCTASE"/>
    <property type="match status" value="1"/>
</dbReference>
<dbReference type="SMART" id="SM00226">
    <property type="entry name" value="LMWPc"/>
    <property type="match status" value="1"/>
</dbReference>
<dbReference type="Pfam" id="PF01451">
    <property type="entry name" value="LMWPc"/>
    <property type="match status" value="1"/>
</dbReference>
<gene>
    <name evidence="3" type="ORF">J2S39_002138</name>
</gene>
<reference evidence="3" key="1">
    <citation type="submission" date="2023-07" db="EMBL/GenBank/DDBJ databases">
        <title>Sequencing the genomes of 1000 actinobacteria strains.</title>
        <authorList>
            <person name="Klenk H.-P."/>
        </authorList>
    </citation>
    <scope>NUCLEOTIDE SEQUENCE</scope>
    <source>
        <strain evidence="3">DSM 107476</strain>
    </source>
</reference>
<dbReference type="RefSeq" id="WP_290196180.1">
    <property type="nucleotide sequence ID" value="NZ_CP047654.1"/>
</dbReference>
<keyword evidence="1" id="KW-0059">Arsenical resistance</keyword>
<dbReference type="InterPro" id="IPR036196">
    <property type="entry name" value="Ptyr_pPase_sf"/>
</dbReference>
<comment type="caution">
    <text evidence="3">The sequence shown here is derived from an EMBL/GenBank/DDBJ whole genome shotgun (WGS) entry which is preliminary data.</text>
</comment>
<dbReference type="NCBIfam" id="NF046112">
    <property type="entry name" value="MSMEG_6209_Nter"/>
    <property type="match status" value="1"/>
</dbReference>
<name>A0ABU2A1V4_9CORY</name>
<accession>A0ABU2A1V4</accession>
<dbReference type="InterPro" id="IPR023485">
    <property type="entry name" value="Ptyr_pPase"/>
</dbReference>
<keyword evidence="4" id="KW-1185">Reference proteome</keyword>
<dbReference type="EMBL" id="JAVDXZ010000001">
    <property type="protein sequence ID" value="MDR7330462.1"/>
    <property type="molecule type" value="Genomic_DNA"/>
</dbReference>
<dbReference type="SUPFAM" id="SSF52788">
    <property type="entry name" value="Phosphotyrosine protein phosphatases I"/>
    <property type="match status" value="1"/>
</dbReference>
<sequence length="208" mass="22355">MNIADRYAAVRRDLHRAYDDKLSPQVIDEVLDANIARAEERATVKDFLPVTVGRATVEDLADLAADGYGGVLKERPEVLFVSAHNAGRAQLAAAVAKQLAGNNLVIRSVGLNGGKTPAPEVITVLEERGVPLDGLYLEGVNPRTVHLSDVIVLMGVTETPNVPGKRYVHWPIDDPVGASADKIRAIADDVEDRVRDLLVELGVLRAAS</sequence>
<dbReference type="Gene3D" id="1.10.8.1060">
    <property type="entry name" value="Corynebacterium glutamicum thioredoxin-dependent arsenate reductase, N-terminal domain"/>
    <property type="match status" value="1"/>
</dbReference>
<evidence type="ECO:0000313" key="4">
    <source>
        <dbReference type="Proteomes" id="UP001180840"/>
    </source>
</evidence>
<dbReference type="PANTHER" id="PTHR43428:SF1">
    <property type="entry name" value="ARSENATE REDUCTASE"/>
    <property type="match status" value="1"/>
</dbReference>
<evidence type="ECO:0000256" key="1">
    <source>
        <dbReference type="ARBA" id="ARBA00022849"/>
    </source>
</evidence>
<dbReference type="Gene3D" id="3.40.50.2300">
    <property type="match status" value="1"/>
</dbReference>
<feature type="domain" description="Phosphotyrosine protein phosphatase I" evidence="2">
    <location>
        <begin position="76"/>
        <end position="200"/>
    </location>
</feature>
<proteinExistence type="predicted"/>
<evidence type="ECO:0000313" key="3">
    <source>
        <dbReference type="EMBL" id="MDR7330462.1"/>
    </source>
</evidence>
<protein>
    <submittedName>
        <fullName evidence="3">Protein-tyrosine-phosphatase</fullName>
    </submittedName>
</protein>